<proteinExistence type="predicted"/>
<dbReference type="InterPro" id="IPR000477">
    <property type="entry name" value="RT_dom"/>
</dbReference>
<sequence>MVVTRSQAGLDEERIVFNQRPRSPSAIEQANASKPNRPAESQPSPNVVDEYTGRQEMNEGNKNTVSGEDNHVAAASVRITQVVRSTRSRKSNVSAIARMQYEAKQKTVALQRKQLQMEAELIQMKLAADIAALEESSQDEEDEPAERVEDRVNAWMQDSMIALRGETSRVKAQPPVQENVHARRTEPLEKVTRVEEDHTPRLKERSFTPGGSRDIERLADTLEQMMKRRPPPRQATDLPLFSGAPSEWLQFEAAMKETTEAYHFTPMENLARLRNCLRGEAREAVAPLLSASTHPEQVMNTLKQCFGRPEVIADQMMEELKHLPKLGGSPTELNTFAVKMQNAVVVLKKLRMGYLHNPLMLREVLEKLSLHQRARWYDYAESEAEASDQPEIVLLSEFLIKEANRALKFGFTTALAGKKEASRPPLKFIEMKKKKPVYTICSEDKEEEAGPSNASEDANNCPACGKRHSLPKCYKFAKLKNEERWNVVRKANLCFKCISGKHRRFNCRAKRCGVDGCKLSHHQLLHNKEVHKAEKETVSTLTATDEDTDEVVAPEEEDIMAVAATANEREIKLKICPVTVSGPKGKLRIFALFDEGSTVTLLDEKAALKIGAKGPMKTLNMRGINTERCETKSQQITLKISGQDSREHDITVRTVPGLKLTGQSVSEELLQLGHLKDLKREELCYAGAKPQLLIGSDNWQLIVSRELRIGKKDQPAASKTQLGWVIHGSLPRRILKMDAEEVLHVVTTESLDTMVKAHFEIDAIGISQKVNVNEEARRAINIFDSTVRQREDGHFEVGLPWRNDNTKLPPSYNIALRRLKNLETRLAKSADERRQYDTQVVNLLKKGYAEKCDGTEAGSPVAWYLPHFPVRNINKPGKIRMVFDAAAKSHGKCLNDFLLEGPDLLRSLPATLFRFREEAVAVKADIEEMFLRVKIRKEDQPAQMFLWRTDQRAPPTAYKMTSMIFGAASSPFLAHSVRNRNAQNFASSHPEAHVAITEAHYMDDYVDSYKDEREAEKVMHQVDYVHRQAGFRLRSWESNRRKVLRDIPSELHAHGATQAITKNDSYEKTLGLLWDSAKDVLKFSTSLNRVNKEVKDGKRPPTKREALSAVMSIYDPLGLLSCYTITAKSELQNLWRQKLGWDERIPTASAEVFAEWLRSLEHISHIELQRSYNGGSPVRNRQLHVFCDASEDAYAAAAYWRLEQKDGNVQVILAAAKAKVAPLKTQTIPRMELQAALIGARLAHHVRDEHRWDTDGITYWTDARVVLHWVRNGSKRYTPYVAHRLGEIAELSAPHQWRWVPTKQNVADLATRPGYLPQDADDVWFTGPAFLRQSEDKWPQNMPEQPNEESEQVVLHADNTRSLCLPELERFSSYERLIRTTARVLLFIQNCKGPRGDLAVKHLERAENLWIRQAQEEDFPAELETIRKGKPISKSSRLYRLDPVYENGMLRVHGRIGAADVSTAVKQPIILDGRHPFTRLVVAQEHKASGHLNQERTVNDLRQKYWILRLRPTVRSVIRNCAYCKLRRAAPRKTTTGDLPRERLGAFQRPFSNCGLDYFGPMAVTIGRRHEKRWGALFTCLTTRALHIELVASLSTDSAIMAIRRMAARRGWPAVMYSDNGTNFRGADAELRAAYQEWQPELQDLGLQHRMRWKYIPPGTPSQGGAWERMVRTVKSALAATLNQKAPKEEVLQTLITEAEYSINARPLTHVSVNHDDPEALTPNHFLIGSSTGMPHIGPCKPADKRTWRAAQALADEFWRRWVREYLPTLVPRQNAAQMERQITEGDLVVVVDPTLPRNIWPRGIITKAYQGPDGRVRSADVRTPGGVLRRPTSKLAVLKENVEPAVHQGGCVETAPGGDC</sequence>
<dbReference type="Gene3D" id="1.10.340.70">
    <property type="match status" value="1"/>
</dbReference>
<dbReference type="CDD" id="cd01644">
    <property type="entry name" value="RT_pepA17"/>
    <property type="match status" value="1"/>
</dbReference>
<dbReference type="InterPro" id="IPR040676">
    <property type="entry name" value="DUF5641"/>
</dbReference>
<dbReference type="SUPFAM" id="SSF56672">
    <property type="entry name" value="DNA/RNA polymerases"/>
    <property type="match status" value="1"/>
</dbReference>
<feature type="region of interest" description="Disordered" evidence="2">
    <location>
        <begin position="193"/>
        <end position="213"/>
    </location>
</feature>
<feature type="domain" description="Integrase catalytic" evidence="3">
    <location>
        <begin position="1546"/>
        <end position="1731"/>
    </location>
</feature>
<dbReference type="InterPro" id="IPR043128">
    <property type="entry name" value="Rev_trsase/Diguanyl_cyclase"/>
</dbReference>
<dbReference type="InterPro" id="IPR008042">
    <property type="entry name" value="Retrotrans_Pao"/>
</dbReference>
<feature type="compositionally biased region" description="Basic and acidic residues" evidence="2">
    <location>
        <begin position="193"/>
        <end position="206"/>
    </location>
</feature>
<feature type="compositionally biased region" description="Polar residues" evidence="2">
    <location>
        <begin position="20"/>
        <end position="45"/>
    </location>
</feature>
<dbReference type="Gene3D" id="3.10.10.10">
    <property type="entry name" value="HIV Type 1 Reverse Transcriptase, subunit A, domain 1"/>
    <property type="match status" value="1"/>
</dbReference>
<dbReference type="PANTHER" id="PTHR47331:SF1">
    <property type="entry name" value="GAG-LIKE PROTEIN"/>
    <property type="match status" value="1"/>
</dbReference>
<accession>A0ABM3MCN0</accession>
<dbReference type="InterPro" id="IPR043502">
    <property type="entry name" value="DNA/RNA_pol_sf"/>
</dbReference>
<protein>
    <submittedName>
        <fullName evidence="5">Uncharacterized protein LOC128200276</fullName>
    </submittedName>
</protein>
<evidence type="ECO:0000259" key="3">
    <source>
        <dbReference type="PROSITE" id="PS50994"/>
    </source>
</evidence>
<dbReference type="InterPro" id="IPR036397">
    <property type="entry name" value="RNaseH_sf"/>
</dbReference>
<evidence type="ECO:0000313" key="5">
    <source>
        <dbReference type="RefSeq" id="XP_052749156.1"/>
    </source>
</evidence>
<dbReference type="Pfam" id="PF03564">
    <property type="entry name" value="DUF1759"/>
    <property type="match status" value="1"/>
</dbReference>
<dbReference type="InterPro" id="IPR005312">
    <property type="entry name" value="DUF1759"/>
</dbReference>
<dbReference type="Pfam" id="PF17921">
    <property type="entry name" value="Integrase_H2C2"/>
    <property type="match status" value="1"/>
</dbReference>
<dbReference type="PANTHER" id="PTHR47331">
    <property type="entry name" value="PHD-TYPE DOMAIN-CONTAINING PROTEIN"/>
    <property type="match status" value="1"/>
</dbReference>
<reference evidence="5" key="1">
    <citation type="submission" date="2025-08" db="UniProtKB">
        <authorList>
            <consortium name="RefSeq"/>
        </authorList>
    </citation>
    <scope>IDENTIFICATION</scope>
    <source>
        <tissue evidence="5">Whole larvae</tissue>
    </source>
</reference>
<gene>
    <name evidence="5" type="primary">LOC128200276</name>
</gene>
<dbReference type="Pfam" id="PF18701">
    <property type="entry name" value="DUF5641"/>
    <property type="match status" value="1"/>
</dbReference>
<keyword evidence="1" id="KW-0175">Coiled coil</keyword>
<organism evidence="4 5">
    <name type="scientific">Galleria mellonella</name>
    <name type="common">Greater wax moth</name>
    <dbReference type="NCBI Taxonomy" id="7137"/>
    <lineage>
        <taxon>Eukaryota</taxon>
        <taxon>Metazoa</taxon>
        <taxon>Ecdysozoa</taxon>
        <taxon>Arthropoda</taxon>
        <taxon>Hexapoda</taxon>
        <taxon>Insecta</taxon>
        <taxon>Pterygota</taxon>
        <taxon>Neoptera</taxon>
        <taxon>Endopterygota</taxon>
        <taxon>Lepidoptera</taxon>
        <taxon>Glossata</taxon>
        <taxon>Ditrysia</taxon>
        <taxon>Pyraloidea</taxon>
        <taxon>Pyralidae</taxon>
        <taxon>Galleriinae</taxon>
        <taxon>Galleria</taxon>
    </lineage>
</organism>
<evidence type="ECO:0000313" key="4">
    <source>
        <dbReference type="Proteomes" id="UP001652740"/>
    </source>
</evidence>
<dbReference type="InterPro" id="IPR012337">
    <property type="entry name" value="RNaseH-like_sf"/>
</dbReference>
<keyword evidence="4" id="KW-1185">Reference proteome</keyword>
<evidence type="ECO:0000256" key="1">
    <source>
        <dbReference type="SAM" id="Coils"/>
    </source>
</evidence>
<evidence type="ECO:0000256" key="2">
    <source>
        <dbReference type="SAM" id="MobiDB-lite"/>
    </source>
</evidence>
<dbReference type="InterPro" id="IPR041588">
    <property type="entry name" value="Integrase_H2C2"/>
</dbReference>
<name>A0ABM3MCN0_GALME</name>
<dbReference type="SUPFAM" id="SSF53098">
    <property type="entry name" value="Ribonuclease H-like"/>
    <property type="match status" value="1"/>
</dbReference>
<dbReference type="GeneID" id="128200276"/>
<dbReference type="PROSITE" id="PS50994">
    <property type="entry name" value="INTEGRASE"/>
    <property type="match status" value="1"/>
</dbReference>
<dbReference type="Pfam" id="PF00078">
    <property type="entry name" value="RVT_1"/>
    <property type="match status" value="1"/>
</dbReference>
<dbReference type="RefSeq" id="XP_052749156.1">
    <property type="nucleotide sequence ID" value="XM_052893196.1"/>
</dbReference>
<dbReference type="Proteomes" id="UP001652740">
    <property type="component" value="Unplaced"/>
</dbReference>
<feature type="region of interest" description="Disordered" evidence="2">
    <location>
        <begin position="1"/>
        <end position="70"/>
    </location>
</feature>
<dbReference type="InterPro" id="IPR001584">
    <property type="entry name" value="Integrase_cat-core"/>
</dbReference>
<dbReference type="Pfam" id="PF05380">
    <property type="entry name" value="Peptidase_A17"/>
    <property type="match status" value="1"/>
</dbReference>
<feature type="coiled-coil region" evidence="1">
    <location>
        <begin position="812"/>
        <end position="839"/>
    </location>
</feature>
<dbReference type="Gene3D" id="3.30.420.10">
    <property type="entry name" value="Ribonuclease H-like superfamily/Ribonuclease H"/>
    <property type="match status" value="2"/>
</dbReference>
<dbReference type="Gene3D" id="3.30.70.270">
    <property type="match status" value="1"/>
</dbReference>